<evidence type="ECO:0000256" key="2">
    <source>
        <dbReference type="ARBA" id="ARBA00006472"/>
    </source>
</evidence>
<evidence type="ECO:0000313" key="5">
    <source>
        <dbReference type="EMBL" id="KAA8888135.1"/>
    </source>
</evidence>
<evidence type="ECO:0000256" key="3">
    <source>
        <dbReference type="ARBA" id="ARBA00023239"/>
    </source>
</evidence>
<evidence type="ECO:0000256" key="1">
    <source>
        <dbReference type="ARBA" id="ARBA00001554"/>
    </source>
</evidence>
<dbReference type="NCBIfam" id="NF002017">
    <property type="entry name" value="PRK00823.1-2"/>
    <property type="match status" value="1"/>
</dbReference>
<dbReference type="EMBL" id="VXLC01000004">
    <property type="protein sequence ID" value="KAA8888135.1"/>
    <property type="molecule type" value="Genomic_DNA"/>
</dbReference>
<name>A0A5N0EJ97_9NOCA</name>
<dbReference type="GO" id="GO:0006729">
    <property type="term" value="P:tetrahydrobiopterin biosynthetic process"/>
    <property type="evidence" value="ECO:0007669"/>
    <property type="project" value="InterPro"/>
</dbReference>
<comment type="caution">
    <text evidence="5">The sequence shown here is derived from an EMBL/GenBank/DDBJ whole genome shotgun (WGS) entry which is preliminary data.</text>
</comment>
<dbReference type="InterPro" id="IPR001533">
    <property type="entry name" value="Pterin_deHydtase"/>
</dbReference>
<dbReference type="OrthoDB" id="15077at2"/>
<comment type="similarity">
    <text evidence="2 4">Belongs to the pterin-4-alpha-carbinolamine dehydratase family.</text>
</comment>
<accession>A0A5N0EJ97</accession>
<comment type="catalytic activity">
    <reaction evidence="1 4">
        <text>(4aS,6R)-4a-hydroxy-L-erythro-5,6,7,8-tetrahydrobiopterin = (6R)-L-erythro-6,7-dihydrobiopterin + H2O</text>
        <dbReference type="Rhea" id="RHEA:11920"/>
        <dbReference type="ChEBI" id="CHEBI:15377"/>
        <dbReference type="ChEBI" id="CHEBI:15642"/>
        <dbReference type="ChEBI" id="CHEBI:43120"/>
        <dbReference type="EC" id="4.2.1.96"/>
    </reaction>
</comment>
<dbReference type="Gene3D" id="3.30.1360.20">
    <property type="entry name" value="Transcriptional coactivator/pterin dehydratase"/>
    <property type="match status" value="1"/>
</dbReference>
<dbReference type="HAMAP" id="MF_00434">
    <property type="entry name" value="Pterin_4_alpha"/>
    <property type="match status" value="1"/>
</dbReference>
<keyword evidence="3 4" id="KW-0456">Lyase</keyword>
<dbReference type="AlphaFoldDB" id="A0A5N0EJ97"/>
<dbReference type="PANTHER" id="PTHR12599">
    <property type="entry name" value="PTERIN-4-ALPHA-CARBINOLAMINE DEHYDRATASE"/>
    <property type="match status" value="1"/>
</dbReference>
<dbReference type="RefSeq" id="WP_150402305.1">
    <property type="nucleotide sequence ID" value="NZ_JBHJYQ010000022.1"/>
</dbReference>
<evidence type="ECO:0000313" key="6">
    <source>
        <dbReference type="Proteomes" id="UP000323876"/>
    </source>
</evidence>
<dbReference type="Proteomes" id="UP000323876">
    <property type="component" value="Unassembled WGS sequence"/>
</dbReference>
<dbReference type="InterPro" id="IPR036428">
    <property type="entry name" value="PCD_sf"/>
</dbReference>
<reference evidence="5 6" key="1">
    <citation type="submission" date="2019-09" db="EMBL/GenBank/DDBJ databases">
        <authorList>
            <person name="Wang X."/>
        </authorList>
    </citation>
    <scope>NUCLEOTIDE SEQUENCE [LARGE SCALE GENOMIC DNA]</scope>
    <source>
        <strain evidence="5 6">CICC 11023</strain>
    </source>
</reference>
<dbReference type="EC" id="4.2.1.96" evidence="4"/>
<dbReference type="PANTHER" id="PTHR12599:SF0">
    <property type="entry name" value="PTERIN-4-ALPHA-CARBINOLAMINE DEHYDRATASE"/>
    <property type="match status" value="1"/>
</dbReference>
<proteinExistence type="inferred from homology"/>
<organism evidence="5 6">
    <name type="scientific">Nocardia colli</name>
    <dbReference type="NCBI Taxonomy" id="2545717"/>
    <lineage>
        <taxon>Bacteria</taxon>
        <taxon>Bacillati</taxon>
        <taxon>Actinomycetota</taxon>
        <taxon>Actinomycetes</taxon>
        <taxon>Mycobacteriales</taxon>
        <taxon>Nocardiaceae</taxon>
        <taxon>Nocardia</taxon>
    </lineage>
</organism>
<gene>
    <name evidence="5" type="ORF">F3087_13775</name>
</gene>
<protein>
    <recommendedName>
        <fullName evidence="4">Putative pterin-4-alpha-carbinolamine dehydratase</fullName>
        <shortName evidence="4">PHS</shortName>
        <ecNumber evidence="4">4.2.1.96</ecNumber>
    </recommendedName>
    <alternativeName>
        <fullName evidence="4">4-alpha-hydroxy-tetrahydropterin dehydratase</fullName>
    </alternativeName>
    <alternativeName>
        <fullName evidence="4">Pterin carbinolamine dehydratase</fullName>
        <shortName evidence="4">PCD</shortName>
    </alternativeName>
</protein>
<dbReference type="Pfam" id="PF01329">
    <property type="entry name" value="Pterin_4a"/>
    <property type="match status" value="1"/>
</dbReference>
<keyword evidence="6" id="KW-1185">Reference proteome</keyword>
<evidence type="ECO:0000256" key="4">
    <source>
        <dbReference type="HAMAP-Rule" id="MF_00434"/>
    </source>
</evidence>
<sequence>MSAPLLTETELEQSLTELPDWTRDGDVLTRTVQAPTFLAGIELVRQVAEAAEAANHHPDIDIRWRKVSFALSTHDSGGLTALDVELARKIDHLAAQLG</sequence>
<dbReference type="CDD" id="cd00488">
    <property type="entry name" value="PCD_DCoH"/>
    <property type="match status" value="1"/>
</dbReference>
<dbReference type="SUPFAM" id="SSF55248">
    <property type="entry name" value="PCD-like"/>
    <property type="match status" value="1"/>
</dbReference>
<dbReference type="GO" id="GO:0008124">
    <property type="term" value="F:4-alpha-hydroxytetrahydrobiopterin dehydratase activity"/>
    <property type="evidence" value="ECO:0007669"/>
    <property type="project" value="UniProtKB-UniRule"/>
</dbReference>